<dbReference type="EMBL" id="OU896721">
    <property type="protein sequence ID" value="CAH1153990.1"/>
    <property type="molecule type" value="Genomic_DNA"/>
</dbReference>
<protein>
    <recommendedName>
        <fullName evidence="2">Regulatory protein zeste</fullName>
    </recommendedName>
</protein>
<evidence type="ECO:0000313" key="10">
    <source>
        <dbReference type="Proteomes" id="UP001153737"/>
    </source>
</evidence>
<dbReference type="EMBL" id="OU896707">
    <property type="protein sequence ID" value="CAG9813246.1"/>
    <property type="molecule type" value="Genomic_DNA"/>
</dbReference>
<keyword evidence="10" id="KW-1185">Reference proteome</keyword>
<keyword evidence="4" id="KW-0804">Transcription</keyword>
<accession>A0A9N9WZY9</accession>
<evidence type="ECO:0000313" key="7">
    <source>
        <dbReference type="EMBL" id="CAG9813246.1"/>
    </source>
</evidence>
<evidence type="ECO:0000256" key="1">
    <source>
        <dbReference type="ARBA" id="ARBA00011764"/>
    </source>
</evidence>
<evidence type="ECO:0000259" key="6">
    <source>
        <dbReference type="Pfam" id="PF13873"/>
    </source>
</evidence>
<dbReference type="EMBL" id="OU896718">
    <property type="protein sequence ID" value="CAG9815586.1"/>
    <property type="molecule type" value="Genomic_DNA"/>
</dbReference>
<reference evidence="7" key="1">
    <citation type="submission" date="2022-01" db="EMBL/GenBank/DDBJ databases">
        <authorList>
            <person name="King R."/>
        </authorList>
    </citation>
    <scope>NUCLEOTIDE SEQUENCE</scope>
</reference>
<reference evidence="7" key="2">
    <citation type="submission" date="2022-10" db="EMBL/GenBank/DDBJ databases">
        <authorList>
            <consortium name="ENA_rothamsted_submissions"/>
            <consortium name="culmorum"/>
            <person name="King R."/>
        </authorList>
    </citation>
    <scope>NUCLEOTIDE SEQUENCE</scope>
</reference>
<organism evidence="7 10">
    <name type="scientific">Phaedon cochleariae</name>
    <name type="common">Mustard beetle</name>
    <dbReference type="NCBI Taxonomy" id="80249"/>
    <lineage>
        <taxon>Eukaryota</taxon>
        <taxon>Metazoa</taxon>
        <taxon>Ecdysozoa</taxon>
        <taxon>Arthropoda</taxon>
        <taxon>Hexapoda</taxon>
        <taxon>Insecta</taxon>
        <taxon>Pterygota</taxon>
        <taxon>Neoptera</taxon>
        <taxon>Endopterygota</taxon>
        <taxon>Coleoptera</taxon>
        <taxon>Polyphaga</taxon>
        <taxon>Cucujiformia</taxon>
        <taxon>Chrysomeloidea</taxon>
        <taxon>Chrysomelidae</taxon>
        <taxon>Chrysomelinae</taxon>
        <taxon>Chrysomelini</taxon>
        <taxon>Phaedon</taxon>
    </lineage>
</organism>
<dbReference type="PANTHER" id="PTHR23098">
    <property type="entry name" value="AGAP001331-PA-RELATED"/>
    <property type="match status" value="1"/>
</dbReference>
<comment type="function">
    <text evidence="5">Involved in transvection phenomena (= synapsis-dependent gene expression), where the synaptic pairing of chromosomes carrying genes with which zeste interacts influences the expression of these genes. Zeste binds to DNA and stimulates transcription from a nearby promoter.</text>
</comment>
<dbReference type="AlphaFoldDB" id="A0A9N9WZY9"/>
<dbReference type="Proteomes" id="UP001153737">
    <property type="component" value="Chromosome 15"/>
</dbReference>
<dbReference type="Proteomes" id="UP001153737">
    <property type="component" value="Chromosome 1"/>
</dbReference>
<dbReference type="InterPro" id="IPR028002">
    <property type="entry name" value="Myb_DNA-bind_5"/>
</dbReference>
<dbReference type="OrthoDB" id="7540822at2759"/>
<gene>
    <name evidence="7" type="ORF">PHAECO_LOCUS1276</name>
    <name evidence="8" type="ORF">PHAECO_LOCUS2922</name>
    <name evidence="9" type="ORF">PHAECO_LOCUS4996</name>
</gene>
<evidence type="ECO:0000313" key="9">
    <source>
        <dbReference type="EMBL" id="CAH1153990.1"/>
    </source>
</evidence>
<feature type="domain" description="Myb/SANT-like DNA-binding" evidence="6">
    <location>
        <begin position="11"/>
        <end position="76"/>
    </location>
</feature>
<sequence length="223" mass="24876">MAFKLKDAHWEILISFLEEHSNMATGRFSGPNGREMNKKLWLRLSQELNSLGLGERTPEKWQKSWTDFKYLLKKKAGTIQVDIFKTGGGPSDTSPLSNFEQRALKILGESFYKGTGCSEVAVSNIVQREKSIVGEPLDQPSTSAGPQARPIKTHPLKIPHEYVGVDHDYSVQPANKKRKTLQDEAYAETISVLKDIKNVVNQGLGKISASIDRLTEAVLKPNK</sequence>
<evidence type="ECO:0000256" key="4">
    <source>
        <dbReference type="ARBA" id="ARBA00023163"/>
    </source>
</evidence>
<keyword evidence="3" id="KW-0805">Transcription regulation</keyword>
<comment type="subunit">
    <text evidence="1">Self-associates forming complexes of several hundred monomers.</text>
</comment>
<evidence type="ECO:0000256" key="3">
    <source>
        <dbReference type="ARBA" id="ARBA00023015"/>
    </source>
</evidence>
<proteinExistence type="predicted"/>
<evidence type="ECO:0000313" key="8">
    <source>
        <dbReference type="EMBL" id="CAG9815586.1"/>
    </source>
</evidence>
<dbReference type="GO" id="GO:0005634">
    <property type="term" value="C:nucleus"/>
    <property type="evidence" value="ECO:0007669"/>
    <property type="project" value="TreeGrafter"/>
</dbReference>
<dbReference type="PANTHER" id="PTHR23098:SF16">
    <property type="entry name" value="REGULATORY PROTEIN ZESTE"/>
    <property type="match status" value="1"/>
</dbReference>
<dbReference type="Proteomes" id="UP001153737">
    <property type="component" value="Chromosome 12"/>
</dbReference>
<evidence type="ECO:0000256" key="2">
    <source>
        <dbReference type="ARBA" id="ARBA00016807"/>
    </source>
</evidence>
<name>A0A9N9WZY9_PHACE</name>
<dbReference type="Pfam" id="PF13873">
    <property type="entry name" value="Myb_DNA-bind_5"/>
    <property type="match status" value="1"/>
</dbReference>
<evidence type="ECO:0000256" key="5">
    <source>
        <dbReference type="ARBA" id="ARBA00025466"/>
    </source>
</evidence>